<dbReference type="InterPro" id="IPR041492">
    <property type="entry name" value="HAD_2"/>
</dbReference>
<dbReference type="Pfam" id="PF13419">
    <property type="entry name" value="HAD_2"/>
    <property type="match status" value="1"/>
</dbReference>
<dbReference type="Gene3D" id="3.40.50.1000">
    <property type="entry name" value="HAD superfamily/HAD-like"/>
    <property type="match status" value="1"/>
</dbReference>
<accession>A0A0R2FG02</accession>
<dbReference type="SFLD" id="SFLDG01135">
    <property type="entry name" value="C1.5.6:_HAD__Beta-PGM__Phospha"/>
    <property type="match status" value="1"/>
</dbReference>
<dbReference type="InterPro" id="IPR050155">
    <property type="entry name" value="HAD-like_hydrolase_sf"/>
</dbReference>
<dbReference type="RefSeq" id="WP_057771044.1">
    <property type="nucleotide sequence ID" value="NZ_JQAT01000007.1"/>
</dbReference>
<dbReference type="InterPro" id="IPR036412">
    <property type="entry name" value="HAD-like_sf"/>
</dbReference>
<evidence type="ECO:0000313" key="2">
    <source>
        <dbReference type="EMBL" id="KRN30193.1"/>
    </source>
</evidence>
<dbReference type="PATRIC" id="fig|81857.3.peg.2031"/>
<dbReference type="AlphaFoldDB" id="A0A0R2FG02"/>
<proteinExistence type="predicted"/>
<dbReference type="SUPFAM" id="SSF56784">
    <property type="entry name" value="HAD-like"/>
    <property type="match status" value="1"/>
</dbReference>
<keyword evidence="3" id="KW-1185">Reference proteome</keyword>
<dbReference type="PANTHER" id="PTHR43434:SF26">
    <property type="entry name" value="PYROPHOSPHATASE PPAX"/>
    <property type="match status" value="1"/>
</dbReference>
<name>A0A0R2FG02_9LACO</name>
<comment type="caution">
    <text evidence="1">The sequence shown here is derived from an EMBL/GenBank/DDBJ whole genome shotgun (WGS) entry which is preliminary data.</text>
</comment>
<dbReference type="EMBL" id="JQAT01000007">
    <property type="protein sequence ID" value="KRN27535.1"/>
    <property type="molecule type" value="Genomic_DNA"/>
</dbReference>
<dbReference type="Gene3D" id="1.10.150.240">
    <property type="entry name" value="Putative phosphatase, domain 2"/>
    <property type="match status" value="1"/>
</dbReference>
<gene>
    <name evidence="1" type="ORF">IV38_GL001990</name>
    <name evidence="2" type="ORF">IV40_GL002039</name>
</gene>
<evidence type="ECO:0000313" key="3">
    <source>
        <dbReference type="Proteomes" id="UP000051645"/>
    </source>
</evidence>
<organism evidence="1 4">
    <name type="scientific">Lactobacillus selangorensis</name>
    <dbReference type="NCBI Taxonomy" id="81857"/>
    <lineage>
        <taxon>Bacteria</taxon>
        <taxon>Bacillati</taxon>
        <taxon>Bacillota</taxon>
        <taxon>Bacilli</taxon>
        <taxon>Lactobacillales</taxon>
        <taxon>Lactobacillaceae</taxon>
        <taxon>Lactobacillus</taxon>
    </lineage>
</organism>
<dbReference type="STRING" id="81857.IV38_GL001990"/>
<dbReference type="Proteomes" id="UP000051751">
    <property type="component" value="Unassembled WGS sequence"/>
</dbReference>
<dbReference type="InterPro" id="IPR023198">
    <property type="entry name" value="PGP-like_dom2"/>
</dbReference>
<sequence>MFQAILFDVDGTLVDTEDVVIRSMQQMLHDELGQDVPADQLTYVLGIPGTAAIKPFASDPDEAERLLAVWADNDARLTHESQLFAGIRPMLQQLQAQPIPLGIITSKTDAEWQTQMPRFQLEPFFNLIVTASDTTEHKPTPVPLQYACRNMQLTPEKTLYIGDSIYDMQSAHAAGAQFALAGWGAHPNPEFAKAEYRLEQPDDLLKLVSHETSGRTF</sequence>
<dbReference type="PANTHER" id="PTHR43434">
    <property type="entry name" value="PHOSPHOGLYCOLATE PHOSPHATASE"/>
    <property type="match status" value="1"/>
</dbReference>
<dbReference type="NCBIfam" id="TIGR01549">
    <property type="entry name" value="HAD-SF-IA-v1"/>
    <property type="match status" value="1"/>
</dbReference>
<dbReference type="GO" id="GO:0005829">
    <property type="term" value="C:cytosol"/>
    <property type="evidence" value="ECO:0007669"/>
    <property type="project" value="TreeGrafter"/>
</dbReference>
<dbReference type="GO" id="GO:0008967">
    <property type="term" value="F:phosphoglycolate phosphatase activity"/>
    <property type="evidence" value="ECO:0007669"/>
    <property type="project" value="TreeGrafter"/>
</dbReference>
<evidence type="ECO:0000313" key="4">
    <source>
        <dbReference type="Proteomes" id="UP000051751"/>
    </source>
</evidence>
<protein>
    <submittedName>
        <fullName evidence="1">Pyrophosphatase ppaX</fullName>
    </submittedName>
</protein>
<dbReference type="InterPro" id="IPR023214">
    <property type="entry name" value="HAD_sf"/>
</dbReference>
<dbReference type="PRINTS" id="PR00413">
    <property type="entry name" value="HADHALOGNASE"/>
</dbReference>
<evidence type="ECO:0000313" key="1">
    <source>
        <dbReference type="EMBL" id="KRN27535.1"/>
    </source>
</evidence>
<dbReference type="SFLD" id="SFLDS00003">
    <property type="entry name" value="Haloacid_Dehalogenase"/>
    <property type="match status" value="1"/>
</dbReference>
<dbReference type="EMBL" id="JQAZ01000008">
    <property type="protein sequence ID" value="KRN30193.1"/>
    <property type="molecule type" value="Genomic_DNA"/>
</dbReference>
<dbReference type="SFLD" id="SFLDG01129">
    <property type="entry name" value="C1.5:_HAD__Beta-PGM__Phosphata"/>
    <property type="match status" value="1"/>
</dbReference>
<dbReference type="Proteomes" id="UP000051645">
    <property type="component" value="Unassembled WGS sequence"/>
</dbReference>
<dbReference type="GO" id="GO:0006281">
    <property type="term" value="P:DNA repair"/>
    <property type="evidence" value="ECO:0007669"/>
    <property type="project" value="TreeGrafter"/>
</dbReference>
<reference evidence="3 4" key="1">
    <citation type="journal article" date="2015" name="Genome Announc.">
        <title>Expanding the biotechnology potential of lactobacilli through comparative genomics of 213 strains and associated genera.</title>
        <authorList>
            <person name="Sun Z."/>
            <person name="Harris H.M."/>
            <person name="McCann A."/>
            <person name="Guo C."/>
            <person name="Argimon S."/>
            <person name="Zhang W."/>
            <person name="Yang X."/>
            <person name="Jeffery I.B."/>
            <person name="Cooney J.C."/>
            <person name="Kagawa T.F."/>
            <person name="Liu W."/>
            <person name="Song Y."/>
            <person name="Salvetti E."/>
            <person name="Wrobel A."/>
            <person name="Rasinkangas P."/>
            <person name="Parkhill J."/>
            <person name="Rea M.C."/>
            <person name="O'Sullivan O."/>
            <person name="Ritari J."/>
            <person name="Douillard F.P."/>
            <person name="Paul Ross R."/>
            <person name="Yang R."/>
            <person name="Briner A.E."/>
            <person name="Felis G.E."/>
            <person name="de Vos W.M."/>
            <person name="Barrangou R."/>
            <person name="Klaenhammer T.R."/>
            <person name="Caufield P.W."/>
            <person name="Cui Y."/>
            <person name="Zhang H."/>
            <person name="O'Toole P.W."/>
        </authorList>
    </citation>
    <scope>NUCLEOTIDE SEQUENCE [LARGE SCALE GENOMIC DNA]</scope>
    <source>
        <strain evidence="1 4">ATCC BAA-66</strain>
        <strain evidence="2 3">DSM 13344</strain>
    </source>
</reference>
<dbReference type="InterPro" id="IPR006439">
    <property type="entry name" value="HAD-SF_hydro_IA"/>
</dbReference>